<feature type="transmembrane region" description="Helical" evidence="7">
    <location>
        <begin position="23"/>
        <end position="46"/>
    </location>
</feature>
<evidence type="ECO:0000256" key="7">
    <source>
        <dbReference type="SAM" id="Phobius"/>
    </source>
</evidence>
<proteinExistence type="inferred from homology"/>
<dbReference type="PANTHER" id="PTHR30489:SF0">
    <property type="entry name" value="LIPOPROTEIN-RELEASING SYSTEM TRANSMEMBRANE PROTEIN LOLE"/>
    <property type="match status" value="1"/>
</dbReference>
<dbReference type="AlphaFoldDB" id="A0A9W4TDP1"/>
<dbReference type="PANTHER" id="PTHR30489">
    <property type="entry name" value="LIPOPROTEIN-RELEASING SYSTEM TRANSMEMBRANE PROTEIN LOLE"/>
    <property type="match status" value="1"/>
</dbReference>
<evidence type="ECO:0000256" key="5">
    <source>
        <dbReference type="ARBA" id="ARBA00022989"/>
    </source>
</evidence>
<evidence type="ECO:0000313" key="10">
    <source>
        <dbReference type="EMBL" id="CAA9202493.1"/>
    </source>
</evidence>
<dbReference type="Pfam" id="PF02687">
    <property type="entry name" value="FtsX"/>
    <property type="match status" value="1"/>
</dbReference>
<dbReference type="GO" id="GO:0044874">
    <property type="term" value="P:lipoprotein localization to outer membrane"/>
    <property type="evidence" value="ECO:0007669"/>
    <property type="project" value="TreeGrafter"/>
</dbReference>
<keyword evidence="5 7" id="KW-1133">Transmembrane helix</keyword>
<dbReference type="EMBL" id="CADCST010000138">
    <property type="protein sequence ID" value="CAA9202493.1"/>
    <property type="molecule type" value="Genomic_DNA"/>
</dbReference>
<evidence type="ECO:0000256" key="6">
    <source>
        <dbReference type="ARBA" id="ARBA00023136"/>
    </source>
</evidence>
<reference evidence="11" key="2">
    <citation type="submission" date="2022-09" db="EMBL/GenBank/DDBJ databases">
        <authorList>
            <person name="Duchaud E."/>
        </authorList>
    </citation>
    <scope>NUCLEOTIDE SEQUENCE</scope>
    <source>
        <strain evidence="11">TRV642</strain>
    </source>
</reference>
<evidence type="ECO:0000256" key="2">
    <source>
        <dbReference type="ARBA" id="ARBA00005236"/>
    </source>
</evidence>
<keyword evidence="4 7" id="KW-0812">Transmembrane</keyword>
<keyword evidence="12" id="KW-1185">Reference proteome</keyword>
<keyword evidence="11" id="KW-0449">Lipoprotein</keyword>
<dbReference type="RefSeq" id="WP_173968113.1">
    <property type="nucleotide sequence ID" value="NZ_BOVI01000005.1"/>
</dbReference>
<dbReference type="EMBL" id="OX336425">
    <property type="protein sequence ID" value="CAI2766082.1"/>
    <property type="molecule type" value="Genomic_DNA"/>
</dbReference>
<dbReference type="InterPro" id="IPR025857">
    <property type="entry name" value="MacB_PCD"/>
</dbReference>
<feature type="transmembrane region" description="Helical" evidence="7">
    <location>
        <begin position="367"/>
        <end position="389"/>
    </location>
</feature>
<dbReference type="GO" id="GO:0098797">
    <property type="term" value="C:plasma membrane protein complex"/>
    <property type="evidence" value="ECO:0007669"/>
    <property type="project" value="TreeGrafter"/>
</dbReference>
<evidence type="ECO:0000313" key="13">
    <source>
        <dbReference type="Proteomes" id="UP001152749"/>
    </source>
</evidence>
<feature type="domain" description="ABC3 transporter permease C-terminal" evidence="8">
    <location>
        <begin position="277"/>
        <end position="396"/>
    </location>
</feature>
<dbReference type="InterPro" id="IPR003838">
    <property type="entry name" value="ABC3_permease_C"/>
</dbReference>
<organism evidence="11 13">
    <name type="scientific">Flavobacterium collinsii</name>
    <dbReference type="NCBI Taxonomy" id="1114861"/>
    <lineage>
        <taxon>Bacteria</taxon>
        <taxon>Pseudomonadati</taxon>
        <taxon>Bacteroidota</taxon>
        <taxon>Flavobacteriia</taxon>
        <taxon>Flavobacteriales</taxon>
        <taxon>Flavobacteriaceae</taxon>
        <taxon>Flavobacterium</taxon>
    </lineage>
</organism>
<evidence type="ECO:0000256" key="1">
    <source>
        <dbReference type="ARBA" id="ARBA00004651"/>
    </source>
</evidence>
<reference evidence="10 12" key="1">
    <citation type="submission" date="2020-02" db="EMBL/GenBank/DDBJ databases">
        <authorList>
            <person name="Criscuolo A."/>
        </authorList>
    </citation>
    <scope>NUCLEOTIDE SEQUENCE [LARGE SCALE GENOMIC DNA]</scope>
    <source>
        <strain evidence="10">CECT7796</strain>
    </source>
</reference>
<evidence type="ECO:0000259" key="8">
    <source>
        <dbReference type="Pfam" id="PF02687"/>
    </source>
</evidence>
<evidence type="ECO:0000256" key="4">
    <source>
        <dbReference type="ARBA" id="ARBA00022692"/>
    </source>
</evidence>
<evidence type="ECO:0000313" key="12">
    <source>
        <dbReference type="Proteomes" id="UP000474567"/>
    </source>
</evidence>
<keyword evidence="3" id="KW-1003">Cell membrane</keyword>
<dbReference type="KEGG" id="fcs:TRV642_1064"/>
<dbReference type="Pfam" id="PF12704">
    <property type="entry name" value="MacB_PCD"/>
    <property type="match status" value="1"/>
</dbReference>
<feature type="transmembrane region" description="Helical" evidence="7">
    <location>
        <begin position="321"/>
        <end position="347"/>
    </location>
</feature>
<comment type="similarity">
    <text evidence="2">Belongs to the ABC-4 integral membrane protein family. LolC/E subfamily.</text>
</comment>
<dbReference type="InterPro" id="IPR051447">
    <property type="entry name" value="Lipoprotein-release_system"/>
</dbReference>
<name>A0A9W4TDP1_9FLAO</name>
<gene>
    <name evidence="11" type="primary">lolE</name>
    <name evidence="10" type="synonym">lolE_2</name>
    <name evidence="10" type="ORF">FLACOL7796_04306</name>
    <name evidence="11" type="ORF">TRV642_1064</name>
</gene>
<dbReference type="Proteomes" id="UP000474567">
    <property type="component" value="Unassembled WGS sequence"/>
</dbReference>
<accession>A0A9W4TDP1</accession>
<feature type="transmembrane region" description="Helical" evidence="7">
    <location>
        <begin position="273"/>
        <end position="300"/>
    </location>
</feature>
<feature type="domain" description="MacB-like periplasmic core" evidence="9">
    <location>
        <begin position="29"/>
        <end position="246"/>
    </location>
</feature>
<protein>
    <submittedName>
        <fullName evidence="11">Lipoprotein-releasing system transmembrane protein LolE</fullName>
    </submittedName>
</protein>
<keyword evidence="6 7" id="KW-0472">Membrane</keyword>
<evidence type="ECO:0000313" key="11">
    <source>
        <dbReference type="EMBL" id="CAI2766082.1"/>
    </source>
</evidence>
<comment type="subcellular location">
    <subcellularLocation>
        <location evidence="1">Cell membrane</location>
        <topology evidence="1">Multi-pass membrane protein</topology>
    </subcellularLocation>
</comment>
<evidence type="ECO:0000259" key="9">
    <source>
        <dbReference type="Pfam" id="PF12704"/>
    </source>
</evidence>
<dbReference type="Proteomes" id="UP001152749">
    <property type="component" value="Chromosome"/>
</dbReference>
<sequence>MNFPLYIAKRYIFSRSKNNAINIINRIASMGIIVGTMALFVVLSVFSGLKVFSLSFTNEIDPDLKMSSTYGKSFLITPDQEAQLKNIEGIASYSKIIEERVLFLFKDKQLVTYLKGVDKNYVVVNDIRKKLFNGEWLKPDTYQVVIGYGIARDFSLGILDFENPLQIFAPKPGKGAIENPEEAFNKTDVLPVAIYSISEDLDSKYVFADISLAQELLMYKSNQVSGIEFNLKENANESAIRSQLEKIFKNKITIRNRAQLNESLYKMLNTENIVVYLIFTLVIIVALFNLVGALIMMILEKKSNLKTLYNLGTEINSLRKIFLLQGTLLSVFGGVIGLVLGIILVLLQQEYNLIMLTPTLAYPVVFTLENVLIVMGTIVSLGFVASLIASSRVSKKLLD</sequence>
<evidence type="ECO:0000256" key="3">
    <source>
        <dbReference type="ARBA" id="ARBA00022475"/>
    </source>
</evidence>